<organism evidence="2 3">
    <name type="scientific">Polyplax serrata</name>
    <name type="common">Common mouse louse</name>
    <dbReference type="NCBI Taxonomy" id="468196"/>
    <lineage>
        <taxon>Eukaryota</taxon>
        <taxon>Metazoa</taxon>
        <taxon>Ecdysozoa</taxon>
        <taxon>Arthropoda</taxon>
        <taxon>Hexapoda</taxon>
        <taxon>Insecta</taxon>
        <taxon>Pterygota</taxon>
        <taxon>Neoptera</taxon>
        <taxon>Paraneoptera</taxon>
        <taxon>Psocodea</taxon>
        <taxon>Troctomorpha</taxon>
        <taxon>Phthiraptera</taxon>
        <taxon>Anoplura</taxon>
        <taxon>Polyplacidae</taxon>
        <taxon>Polyplax</taxon>
    </lineage>
</organism>
<reference evidence="2 3" key="1">
    <citation type="submission" date="2023-10" db="EMBL/GenBank/DDBJ databases">
        <title>Genomes of two closely related lineages of the louse Polyplax serrata with different host specificities.</title>
        <authorList>
            <person name="Martinu J."/>
            <person name="Tarabai H."/>
            <person name="Stefka J."/>
            <person name="Hypsa V."/>
        </authorList>
    </citation>
    <scope>NUCLEOTIDE SEQUENCE [LARGE SCALE GENOMIC DNA]</scope>
    <source>
        <strain evidence="2">HR10_N</strain>
    </source>
</reference>
<dbReference type="EMBL" id="JAWJWE010000039">
    <property type="protein sequence ID" value="KAK6620993.1"/>
    <property type="molecule type" value="Genomic_DNA"/>
</dbReference>
<sequence>MGSGWKKIELKKQISKMKSQRKRRKPKKENGCVVLYGKKKLARAKGNSGDNPGKKSNYTGDSLTFEKENGSCPGAEGSRQVMNEVAAVDPTTISGFLAGYELLDEFVYFTEIRGLKWRPGRLNFPFFYFCVFVFHCSAIFNQNLRQKRQLVFPVLVLFCRIVKCQIRPTDNNCFCGLPQ</sequence>
<comment type="caution">
    <text evidence="2">The sequence shown here is derived from an EMBL/GenBank/DDBJ whole genome shotgun (WGS) entry which is preliminary data.</text>
</comment>
<proteinExistence type="predicted"/>
<dbReference type="Proteomes" id="UP001372834">
    <property type="component" value="Unassembled WGS sequence"/>
</dbReference>
<keyword evidence="1" id="KW-0472">Membrane</keyword>
<keyword evidence="1" id="KW-0812">Transmembrane</keyword>
<evidence type="ECO:0000313" key="2">
    <source>
        <dbReference type="EMBL" id="KAK6620993.1"/>
    </source>
</evidence>
<protein>
    <submittedName>
        <fullName evidence="2">Uncharacterized protein</fullName>
    </submittedName>
</protein>
<evidence type="ECO:0000313" key="3">
    <source>
        <dbReference type="Proteomes" id="UP001372834"/>
    </source>
</evidence>
<accession>A0AAN8P4Y3</accession>
<name>A0AAN8P4Y3_POLSC</name>
<gene>
    <name evidence="2" type="ORF">RUM43_011296</name>
</gene>
<keyword evidence="1" id="KW-1133">Transmembrane helix</keyword>
<feature type="transmembrane region" description="Helical" evidence="1">
    <location>
        <begin position="122"/>
        <end position="140"/>
    </location>
</feature>
<evidence type="ECO:0000256" key="1">
    <source>
        <dbReference type="SAM" id="Phobius"/>
    </source>
</evidence>
<dbReference type="AlphaFoldDB" id="A0AAN8P4Y3"/>